<keyword evidence="5" id="KW-0749">Sporulation</keyword>
<dbReference type="PANTHER" id="PTHR30417:SF11">
    <property type="entry name" value="N-ACETYLMURAMOYL-L-ALANINE AMIDASE XLYA"/>
    <property type="match status" value="1"/>
</dbReference>
<evidence type="ECO:0000256" key="5">
    <source>
        <dbReference type="ARBA" id="ARBA00022969"/>
    </source>
</evidence>
<dbReference type="SUPFAM" id="SSF55846">
    <property type="entry name" value="N-acetylmuramoyl-L-alanine amidase-like"/>
    <property type="match status" value="1"/>
</dbReference>
<evidence type="ECO:0000256" key="1">
    <source>
        <dbReference type="ARBA" id="ARBA00001561"/>
    </source>
</evidence>
<evidence type="ECO:0000256" key="7">
    <source>
        <dbReference type="ARBA" id="ARBA00023316"/>
    </source>
</evidence>
<evidence type="ECO:0000313" key="10">
    <source>
        <dbReference type="EMBL" id="QOY28981.1"/>
    </source>
</evidence>
<evidence type="ECO:0000256" key="3">
    <source>
        <dbReference type="ARBA" id="ARBA00011901"/>
    </source>
</evidence>
<organism evidence="10 11">
    <name type="scientific">Bacillus velezensis</name>
    <dbReference type="NCBI Taxonomy" id="492670"/>
    <lineage>
        <taxon>Bacteria</taxon>
        <taxon>Bacillati</taxon>
        <taxon>Bacillota</taxon>
        <taxon>Bacilli</taxon>
        <taxon>Bacillales</taxon>
        <taxon>Bacillaceae</taxon>
        <taxon>Bacillus</taxon>
        <taxon>Bacillus amyloliquefaciens group</taxon>
    </lineage>
</organism>
<name>A0A7D7G6J9_BACVE</name>
<dbReference type="Gene3D" id="3.40.80.10">
    <property type="entry name" value="Peptidoglycan recognition protein-like"/>
    <property type="match status" value="1"/>
</dbReference>
<dbReference type="GO" id="GO:0030420">
    <property type="term" value="P:establishment of competence for transformation"/>
    <property type="evidence" value="ECO:0007669"/>
    <property type="project" value="UniProtKB-KW"/>
</dbReference>
<dbReference type="GO" id="GO:0009253">
    <property type="term" value="P:peptidoglycan catabolic process"/>
    <property type="evidence" value="ECO:0007669"/>
    <property type="project" value="InterPro"/>
</dbReference>
<keyword evidence="6" id="KW-0178">Competence</keyword>
<comment type="similarity">
    <text evidence="2">Belongs to the N-acetylmuramoyl-L-alanine amidase 2 family.</text>
</comment>
<keyword evidence="7" id="KW-0961">Cell wall biogenesis/degradation</keyword>
<dbReference type="GO" id="GO:0008745">
    <property type="term" value="F:N-acetylmuramoyl-L-alanine amidase activity"/>
    <property type="evidence" value="ECO:0007669"/>
    <property type="project" value="UniProtKB-EC"/>
</dbReference>
<dbReference type="InterPro" id="IPR002502">
    <property type="entry name" value="Amidase_domain"/>
</dbReference>
<dbReference type="InterPro" id="IPR003646">
    <property type="entry name" value="SH3-like_bac-type"/>
</dbReference>
<evidence type="ECO:0000256" key="9">
    <source>
        <dbReference type="ARBA" id="ARBA00032390"/>
    </source>
</evidence>
<dbReference type="GO" id="GO:0071555">
    <property type="term" value="P:cell wall organization"/>
    <property type="evidence" value="ECO:0007669"/>
    <property type="project" value="UniProtKB-KW"/>
</dbReference>
<dbReference type="AlphaFoldDB" id="A0A7D7G6J9"/>
<dbReference type="EC" id="3.5.1.28" evidence="3"/>
<dbReference type="CDD" id="cd06583">
    <property type="entry name" value="PGRP"/>
    <property type="match status" value="1"/>
</dbReference>
<dbReference type="PANTHER" id="PTHR30417">
    <property type="entry name" value="N-ACETYLMURAMOYL-L-ALANINE AMIDASE AMID"/>
    <property type="match status" value="1"/>
</dbReference>
<proteinExistence type="inferred from homology"/>
<sequence>MTIAVKKRLVLSEKYALKCPNPMTPEYITIHNTANDASAANEISYMTGNSESTSYHFAIDDKEVIQGIPLDRNAWHSGDGRNGTGNRKSIAVEICYSKSGGARYRAAEALAIKFVAQLLKERGWGVDKIRKHQDWNGKYCPHRILSEGRWDQVKAAIAAELKVLGGKTSSSSSKPTKVVKTNGSYVKNTVIADSLNVRTQRNANSSIVLALPKGSTVQYQKGSTQNGWGYIKYTNSKGATYSGYVNVKYIKSDAELGKSTPKPKPTSKPDNSGIKSVGKIKVVGVKSAAIVMDRPDKNKAKNLGTVELGDTVSISGSVKGSNNAKGYWEVIYKGKRGYISGQFGSKI</sequence>
<dbReference type="PROSITE" id="PS51781">
    <property type="entry name" value="SH3B"/>
    <property type="match status" value="2"/>
</dbReference>
<evidence type="ECO:0000256" key="2">
    <source>
        <dbReference type="ARBA" id="ARBA00007553"/>
    </source>
</evidence>
<evidence type="ECO:0000256" key="8">
    <source>
        <dbReference type="ARBA" id="ARBA00030881"/>
    </source>
</evidence>
<dbReference type="InterPro" id="IPR051206">
    <property type="entry name" value="NAMLAA_amidase_2"/>
</dbReference>
<dbReference type="GO" id="GO:0009254">
    <property type="term" value="P:peptidoglycan turnover"/>
    <property type="evidence" value="ECO:0007669"/>
    <property type="project" value="TreeGrafter"/>
</dbReference>
<dbReference type="GO" id="GO:0030435">
    <property type="term" value="P:sporulation resulting in formation of a cellular spore"/>
    <property type="evidence" value="ECO:0007669"/>
    <property type="project" value="UniProtKB-KW"/>
</dbReference>
<protein>
    <recommendedName>
        <fullName evidence="3">N-acetylmuramoyl-L-alanine amidase</fullName>
        <ecNumber evidence="3">3.5.1.28</ecNumber>
    </recommendedName>
    <alternativeName>
        <fullName evidence="9">Autolysin</fullName>
    </alternativeName>
    <alternativeName>
        <fullName evidence="8">Cell wall hydrolase</fullName>
    </alternativeName>
</protein>
<dbReference type="Gene3D" id="2.30.30.40">
    <property type="entry name" value="SH3 Domains"/>
    <property type="match status" value="1"/>
</dbReference>
<dbReference type="Pfam" id="PF01510">
    <property type="entry name" value="Amidase_2"/>
    <property type="match status" value="1"/>
</dbReference>
<dbReference type="EMBL" id="CP063687">
    <property type="protein sequence ID" value="QOY28981.1"/>
    <property type="molecule type" value="Genomic_DNA"/>
</dbReference>
<reference evidence="11" key="1">
    <citation type="submission" date="2020-10" db="EMBL/GenBank/DDBJ databases">
        <title>Complete genome sequence of Bacillus velezensis NST6.</title>
        <authorList>
            <person name="Choi J."/>
        </authorList>
    </citation>
    <scope>NUCLEOTIDE SEQUENCE [LARGE SCALE GENOMIC DNA]</scope>
    <source>
        <strain evidence="11">NST6</strain>
    </source>
</reference>
<dbReference type="SMART" id="SM00644">
    <property type="entry name" value="Ami_2"/>
    <property type="match status" value="1"/>
</dbReference>
<evidence type="ECO:0000256" key="6">
    <source>
        <dbReference type="ARBA" id="ARBA00023287"/>
    </source>
</evidence>
<keyword evidence="4 10" id="KW-0378">Hydrolase</keyword>
<accession>A0A7D7G6J9</accession>
<dbReference type="Proteomes" id="UP000587477">
    <property type="component" value="Chromosome"/>
</dbReference>
<dbReference type="InterPro" id="IPR036505">
    <property type="entry name" value="Amidase/PGRP_sf"/>
</dbReference>
<evidence type="ECO:0000313" key="11">
    <source>
        <dbReference type="Proteomes" id="UP000587477"/>
    </source>
</evidence>
<evidence type="ECO:0000256" key="4">
    <source>
        <dbReference type="ARBA" id="ARBA00022801"/>
    </source>
</evidence>
<gene>
    <name evidence="10" type="primary">cwlA_4</name>
    <name evidence="10" type="ORF">BACVE_004023</name>
</gene>
<comment type="catalytic activity">
    <reaction evidence="1">
        <text>Hydrolyzes the link between N-acetylmuramoyl residues and L-amino acid residues in certain cell-wall glycopeptides.</text>
        <dbReference type="EC" id="3.5.1.28"/>
    </reaction>
</comment>